<name>A0A7R8UY14_HERIL</name>
<dbReference type="Pfam" id="PF00078">
    <property type="entry name" value="RVT_1"/>
    <property type="match status" value="1"/>
</dbReference>
<dbReference type="AlphaFoldDB" id="A0A7R8UY14"/>
<protein>
    <recommendedName>
        <fullName evidence="1">Reverse transcriptase domain-containing protein</fullName>
    </recommendedName>
</protein>
<proteinExistence type="predicted"/>
<evidence type="ECO:0000313" key="2">
    <source>
        <dbReference type="EMBL" id="CAD7088641.1"/>
    </source>
</evidence>
<evidence type="ECO:0000259" key="1">
    <source>
        <dbReference type="PROSITE" id="PS50878"/>
    </source>
</evidence>
<evidence type="ECO:0000313" key="3">
    <source>
        <dbReference type="Proteomes" id="UP000594454"/>
    </source>
</evidence>
<dbReference type="PANTHER" id="PTHR19446">
    <property type="entry name" value="REVERSE TRANSCRIPTASES"/>
    <property type="match status" value="1"/>
</dbReference>
<sequence>MEDTTLKGKYAVGVFVDIEGVFDCAPFQKLCDAARKHGVDETLIKSIYAMLTQRLLYMEATKGCPQGGALSPLLWSMLISSLLCKLQNLPIHVQAYANDVAVLAVLAVGRNLGMARNT</sequence>
<accession>A0A7R8UY14</accession>
<feature type="domain" description="Reverse transcriptase" evidence="1">
    <location>
        <begin position="1"/>
        <end position="118"/>
    </location>
</feature>
<gene>
    <name evidence="2" type="ORF">HERILL_LOCUS11247</name>
</gene>
<dbReference type="EMBL" id="LR899012">
    <property type="protein sequence ID" value="CAD7088641.1"/>
    <property type="molecule type" value="Genomic_DNA"/>
</dbReference>
<keyword evidence="3" id="KW-1185">Reference proteome</keyword>
<organism evidence="2 3">
    <name type="scientific">Hermetia illucens</name>
    <name type="common">Black soldier fly</name>
    <dbReference type="NCBI Taxonomy" id="343691"/>
    <lineage>
        <taxon>Eukaryota</taxon>
        <taxon>Metazoa</taxon>
        <taxon>Ecdysozoa</taxon>
        <taxon>Arthropoda</taxon>
        <taxon>Hexapoda</taxon>
        <taxon>Insecta</taxon>
        <taxon>Pterygota</taxon>
        <taxon>Neoptera</taxon>
        <taxon>Endopterygota</taxon>
        <taxon>Diptera</taxon>
        <taxon>Brachycera</taxon>
        <taxon>Stratiomyomorpha</taxon>
        <taxon>Stratiomyidae</taxon>
        <taxon>Hermetiinae</taxon>
        <taxon>Hermetia</taxon>
    </lineage>
</organism>
<dbReference type="InterPro" id="IPR000477">
    <property type="entry name" value="RT_dom"/>
</dbReference>
<dbReference type="PROSITE" id="PS50878">
    <property type="entry name" value="RT_POL"/>
    <property type="match status" value="1"/>
</dbReference>
<dbReference type="InParanoid" id="A0A7R8UY14"/>
<dbReference type="Proteomes" id="UP000594454">
    <property type="component" value="Chromosome 4"/>
</dbReference>
<reference evidence="2 3" key="1">
    <citation type="submission" date="2020-11" db="EMBL/GenBank/DDBJ databases">
        <authorList>
            <person name="Wallbank WR R."/>
            <person name="Pardo Diaz C."/>
            <person name="Kozak K."/>
            <person name="Martin S."/>
            <person name="Jiggins C."/>
            <person name="Moest M."/>
            <person name="Warren A I."/>
            <person name="Generalovic N T."/>
            <person name="Byers J.R.P. K."/>
            <person name="Montejo-Kovacevich G."/>
            <person name="Yen C E."/>
        </authorList>
    </citation>
    <scope>NUCLEOTIDE SEQUENCE [LARGE SCALE GENOMIC DNA]</scope>
</reference>